<sequence length="155" mass="17752">KMWCSYTKEASEYDKRTTDVWKEDAIVFLIFACLFSIVISIFLMESYKALSKGTYLRPQALSSPAPTASIIWVNTLWLLSLVCSLTSALSATLMHQWARRYTELPHISSSPKDRARVRSFLFLGTLKYHIRLASEITPTLFHLSMSLFFVGLVIF</sequence>
<protein>
    <submittedName>
        <fullName evidence="1">Uncharacterized protein</fullName>
    </submittedName>
</protein>
<organism evidence="1 2">
    <name type="scientific">Russula earlei</name>
    <dbReference type="NCBI Taxonomy" id="71964"/>
    <lineage>
        <taxon>Eukaryota</taxon>
        <taxon>Fungi</taxon>
        <taxon>Dikarya</taxon>
        <taxon>Basidiomycota</taxon>
        <taxon>Agaricomycotina</taxon>
        <taxon>Agaricomycetes</taxon>
        <taxon>Russulales</taxon>
        <taxon>Russulaceae</taxon>
        <taxon>Russula</taxon>
    </lineage>
</organism>
<gene>
    <name evidence="1" type="ORF">F5148DRAFT_952594</name>
</gene>
<comment type="caution">
    <text evidence="1">The sequence shown here is derived from an EMBL/GenBank/DDBJ whole genome shotgun (WGS) entry which is preliminary data.</text>
</comment>
<name>A0ACC0UAE1_9AGAM</name>
<accession>A0ACC0UAE1</accession>
<dbReference type="Proteomes" id="UP001207468">
    <property type="component" value="Unassembled WGS sequence"/>
</dbReference>
<dbReference type="EMBL" id="JAGFNK010000086">
    <property type="protein sequence ID" value="KAI9508583.1"/>
    <property type="molecule type" value="Genomic_DNA"/>
</dbReference>
<keyword evidence="2" id="KW-1185">Reference proteome</keyword>
<proteinExistence type="predicted"/>
<reference evidence="1" key="1">
    <citation type="submission" date="2021-03" db="EMBL/GenBank/DDBJ databases">
        <title>Evolutionary priming and transition to the ectomycorrhizal habit in an iconic lineage of mushroom-forming fungi: is preadaptation a requirement?</title>
        <authorList>
            <consortium name="DOE Joint Genome Institute"/>
            <person name="Looney B.P."/>
            <person name="Miyauchi S."/>
            <person name="Morin E."/>
            <person name="Drula E."/>
            <person name="Courty P.E."/>
            <person name="Chicoki N."/>
            <person name="Fauchery L."/>
            <person name="Kohler A."/>
            <person name="Kuo A."/>
            <person name="LaButti K."/>
            <person name="Pangilinan J."/>
            <person name="Lipzen A."/>
            <person name="Riley R."/>
            <person name="Andreopoulos W."/>
            <person name="He G."/>
            <person name="Johnson J."/>
            <person name="Barry K.W."/>
            <person name="Grigoriev I.V."/>
            <person name="Nagy L."/>
            <person name="Hibbett D."/>
            <person name="Henrissat B."/>
            <person name="Matheny P.B."/>
            <person name="Labbe J."/>
            <person name="Martin A.F."/>
        </authorList>
    </citation>
    <scope>NUCLEOTIDE SEQUENCE</scope>
    <source>
        <strain evidence="1">BPL698</strain>
    </source>
</reference>
<feature type="non-terminal residue" evidence="1">
    <location>
        <position position="1"/>
    </location>
</feature>
<feature type="non-terminal residue" evidence="1">
    <location>
        <position position="155"/>
    </location>
</feature>
<evidence type="ECO:0000313" key="2">
    <source>
        <dbReference type="Proteomes" id="UP001207468"/>
    </source>
</evidence>
<evidence type="ECO:0000313" key="1">
    <source>
        <dbReference type="EMBL" id="KAI9508583.1"/>
    </source>
</evidence>